<name>A0A5J9UEY7_9POAL</name>
<evidence type="ECO:0000313" key="2">
    <source>
        <dbReference type="EMBL" id="TVU22242.1"/>
    </source>
</evidence>
<proteinExistence type="predicted"/>
<sequence length="165" mass="18595">MFHASDKMHRAVNKFIIFPVHRPRRHETNLRQQANDLVRDLHLLRHLPVHRLHRRRNPPRLEEPLAPRRAKAQGAGGVCGAAVRARADHPHDLRPGAEAVRVDRVALSQQLTDGRPLLGAVLAQVQRPQLGTERRPPRAEQRGHGQVLHRRGGARPVDGLEHGEA</sequence>
<keyword evidence="3" id="KW-1185">Reference proteome</keyword>
<feature type="compositionally biased region" description="Basic and acidic residues" evidence="1">
    <location>
        <begin position="132"/>
        <end position="143"/>
    </location>
</feature>
<evidence type="ECO:0000313" key="3">
    <source>
        <dbReference type="Proteomes" id="UP000324897"/>
    </source>
</evidence>
<dbReference type="Gramene" id="TVU22242">
    <property type="protein sequence ID" value="TVU22242"/>
    <property type="gene ID" value="EJB05_31926"/>
</dbReference>
<comment type="caution">
    <text evidence="2">The sequence shown here is derived from an EMBL/GenBank/DDBJ whole genome shotgun (WGS) entry which is preliminary data.</text>
</comment>
<feature type="region of interest" description="Disordered" evidence="1">
    <location>
        <begin position="57"/>
        <end position="77"/>
    </location>
</feature>
<organism evidence="2 3">
    <name type="scientific">Eragrostis curvula</name>
    <name type="common">weeping love grass</name>
    <dbReference type="NCBI Taxonomy" id="38414"/>
    <lineage>
        <taxon>Eukaryota</taxon>
        <taxon>Viridiplantae</taxon>
        <taxon>Streptophyta</taxon>
        <taxon>Embryophyta</taxon>
        <taxon>Tracheophyta</taxon>
        <taxon>Spermatophyta</taxon>
        <taxon>Magnoliopsida</taxon>
        <taxon>Liliopsida</taxon>
        <taxon>Poales</taxon>
        <taxon>Poaceae</taxon>
        <taxon>PACMAD clade</taxon>
        <taxon>Chloridoideae</taxon>
        <taxon>Eragrostideae</taxon>
        <taxon>Eragrostidinae</taxon>
        <taxon>Eragrostis</taxon>
    </lineage>
</organism>
<reference evidence="2 3" key="1">
    <citation type="journal article" date="2019" name="Sci. Rep.">
        <title>A high-quality genome of Eragrostis curvula grass provides insights into Poaceae evolution and supports new strategies to enhance forage quality.</title>
        <authorList>
            <person name="Carballo J."/>
            <person name="Santos B.A.C.M."/>
            <person name="Zappacosta D."/>
            <person name="Garbus I."/>
            <person name="Selva J.P."/>
            <person name="Gallo C.A."/>
            <person name="Diaz A."/>
            <person name="Albertini E."/>
            <person name="Caccamo M."/>
            <person name="Echenique V."/>
        </authorList>
    </citation>
    <scope>NUCLEOTIDE SEQUENCE [LARGE SCALE GENOMIC DNA]</scope>
    <source>
        <strain evidence="3">cv. Victoria</strain>
        <tissue evidence="2">Leaf</tissue>
    </source>
</reference>
<dbReference type="AlphaFoldDB" id="A0A5J9UEY7"/>
<dbReference type="Proteomes" id="UP000324897">
    <property type="component" value="Unassembled WGS sequence"/>
</dbReference>
<feature type="region of interest" description="Disordered" evidence="1">
    <location>
        <begin position="127"/>
        <end position="165"/>
    </location>
</feature>
<dbReference type="EMBL" id="RWGY01000026">
    <property type="protein sequence ID" value="TVU22242.1"/>
    <property type="molecule type" value="Genomic_DNA"/>
</dbReference>
<evidence type="ECO:0000256" key="1">
    <source>
        <dbReference type="SAM" id="MobiDB-lite"/>
    </source>
</evidence>
<protein>
    <submittedName>
        <fullName evidence="2">Uncharacterized protein</fullName>
    </submittedName>
</protein>
<feature type="non-terminal residue" evidence="2">
    <location>
        <position position="1"/>
    </location>
</feature>
<gene>
    <name evidence="2" type="ORF">EJB05_31926</name>
</gene>
<accession>A0A5J9UEY7</accession>